<gene>
    <name evidence="5" type="ORF">METZ01_LOCUS25985</name>
</gene>
<dbReference type="Gene3D" id="2.40.50.140">
    <property type="entry name" value="Nucleic acid-binding proteins"/>
    <property type="match status" value="1"/>
</dbReference>
<dbReference type="PROSITE" id="PS50893">
    <property type="entry name" value="ABC_TRANSPORTER_2"/>
    <property type="match status" value="1"/>
</dbReference>
<keyword evidence="3" id="KW-0067">ATP-binding</keyword>
<dbReference type="AlphaFoldDB" id="A0A381Q1B8"/>
<reference evidence="5" key="1">
    <citation type="submission" date="2018-05" db="EMBL/GenBank/DDBJ databases">
        <authorList>
            <person name="Lanie J.A."/>
            <person name="Ng W.-L."/>
            <person name="Kazmierczak K.M."/>
            <person name="Andrzejewski T.M."/>
            <person name="Davidsen T.M."/>
            <person name="Wayne K.J."/>
            <person name="Tettelin H."/>
            <person name="Glass J.I."/>
            <person name="Rusch D."/>
            <person name="Podicherti R."/>
            <person name="Tsui H.-C.T."/>
            <person name="Winkler M.E."/>
        </authorList>
    </citation>
    <scope>NUCLEOTIDE SEQUENCE</scope>
</reference>
<dbReference type="Gene3D" id="3.40.50.300">
    <property type="entry name" value="P-loop containing nucleotide triphosphate hydrolases"/>
    <property type="match status" value="1"/>
</dbReference>
<keyword evidence="2" id="KW-0547">Nucleotide-binding</keyword>
<dbReference type="GO" id="GO:0016887">
    <property type="term" value="F:ATP hydrolysis activity"/>
    <property type="evidence" value="ECO:0007669"/>
    <property type="project" value="InterPro"/>
</dbReference>
<dbReference type="InterPro" id="IPR003593">
    <property type="entry name" value="AAA+_ATPase"/>
</dbReference>
<dbReference type="EMBL" id="UINC01001169">
    <property type="protein sequence ID" value="SUZ73131.1"/>
    <property type="molecule type" value="Genomic_DNA"/>
</dbReference>
<dbReference type="InterPro" id="IPR027417">
    <property type="entry name" value="P-loop_NTPase"/>
</dbReference>
<dbReference type="Pfam" id="PF00005">
    <property type="entry name" value="ABC_tran"/>
    <property type="match status" value="1"/>
</dbReference>
<dbReference type="InterPro" id="IPR013611">
    <property type="entry name" value="Transp-assoc_OB_typ2"/>
</dbReference>
<dbReference type="PANTHER" id="PTHR42781">
    <property type="entry name" value="SPERMIDINE/PUTRESCINE IMPORT ATP-BINDING PROTEIN POTA"/>
    <property type="match status" value="1"/>
</dbReference>
<accession>A0A381Q1B8</accession>
<dbReference type="Pfam" id="PF08402">
    <property type="entry name" value="TOBE_2"/>
    <property type="match status" value="1"/>
</dbReference>
<dbReference type="InterPro" id="IPR017871">
    <property type="entry name" value="ABC_transporter-like_CS"/>
</dbReference>
<dbReference type="InterPro" id="IPR003439">
    <property type="entry name" value="ABC_transporter-like_ATP-bd"/>
</dbReference>
<evidence type="ECO:0000256" key="2">
    <source>
        <dbReference type="ARBA" id="ARBA00022741"/>
    </source>
</evidence>
<dbReference type="SMART" id="SM00382">
    <property type="entry name" value="AAA"/>
    <property type="match status" value="1"/>
</dbReference>
<dbReference type="GO" id="GO:0043190">
    <property type="term" value="C:ATP-binding cassette (ABC) transporter complex"/>
    <property type="evidence" value="ECO:0007669"/>
    <property type="project" value="InterPro"/>
</dbReference>
<evidence type="ECO:0000313" key="5">
    <source>
        <dbReference type="EMBL" id="SUZ73131.1"/>
    </source>
</evidence>
<dbReference type="FunFam" id="3.40.50.300:FF:000425">
    <property type="entry name" value="Probable ABC transporter, ATP-binding subunit"/>
    <property type="match status" value="1"/>
</dbReference>
<evidence type="ECO:0000256" key="3">
    <source>
        <dbReference type="ARBA" id="ARBA00022840"/>
    </source>
</evidence>
<dbReference type="PROSITE" id="PS00211">
    <property type="entry name" value="ABC_TRANSPORTER_1"/>
    <property type="match status" value="1"/>
</dbReference>
<keyword evidence="1" id="KW-0813">Transport</keyword>
<protein>
    <recommendedName>
        <fullName evidence="4">ABC transporter domain-containing protein</fullName>
    </recommendedName>
</protein>
<dbReference type="InterPro" id="IPR050093">
    <property type="entry name" value="ABC_SmlMolc_Importer"/>
</dbReference>
<dbReference type="InterPro" id="IPR012340">
    <property type="entry name" value="NA-bd_OB-fold"/>
</dbReference>
<organism evidence="5">
    <name type="scientific">marine metagenome</name>
    <dbReference type="NCBI Taxonomy" id="408172"/>
    <lineage>
        <taxon>unclassified sequences</taxon>
        <taxon>metagenomes</taxon>
        <taxon>ecological metagenomes</taxon>
    </lineage>
</organism>
<sequence>MLNRRTHVPRATAEGLEVSDLSVAYDGPPVLTLVSLEVAAGEMVALLGPSGCGKTTLLRTIAGLERQQAGTVRLGDRVLSDGTTFVPPEKRRIGMVFQDGALFPHLDVGQNVAYGLPRAERRSTRVADTLELVGLAGMVDRMPGSLSGGQQQRVALARALAPRPGVLLLDEPFSSLDTSLRVQVRSEIHHLLLELGVTTVFVTHDQEEAFVLGDRVAVLNDGRLAQVGTPDELYRHPVDRWVATFVGDANLIPVSTAIGTCRTVVGDVPVAEGVDGPAELLLRPEDIRVADGEDGIVELVEYYGHDAMVLVRLQDGTSIRVRTGSDLAHQRGDAVGVTYVGPGAVALGV</sequence>
<dbReference type="SUPFAM" id="SSF50331">
    <property type="entry name" value="MOP-like"/>
    <property type="match status" value="1"/>
</dbReference>
<proteinExistence type="predicted"/>
<dbReference type="InterPro" id="IPR008995">
    <property type="entry name" value="Mo/tungstate-bd_C_term_dom"/>
</dbReference>
<name>A0A381Q1B8_9ZZZZ</name>
<dbReference type="PANTHER" id="PTHR42781:SF4">
    <property type="entry name" value="SPERMIDINE_PUTRESCINE IMPORT ATP-BINDING PROTEIN POTA"/>
    <property type="match status" value="1"/>
</dbReference>
<dbReference type="GO" id="GO:0022857">
    <property type="term" value="F:transmembrane transporter activity"/>
    <property type="evidence" value="ECO:0007669"/>
    <property type="project" value="InterPro"/>
</dbReference>
<evidence type="ECO:0000256" key="1">
    <source>
        <dbReference type="ARBA" id="ARBA00022448"/>
    </source>
</evidence>
<evidence type="ECO:0000259" key="4">
    <source>
        <dbReference type="PROSITE" id="PS50893"/>
    </source>
</evidence>
<feature type="domain" description="ABC transporter" evidence="4">
    <location>
        <begin position="16"/>
        <end position="246"/>
    </location>
</feature>
<dbReference type="GO" id="GO:0005524">
    <property type="term" value="F:ATP binding"/>
    <property type="evidence" value="ECO:0007669"/>
    <property type="project" value="UniProtKB-KW"/>
</dbReference>
<dbReference type="SUPFAM" id="SSF52540">
    <property type="entry name" value="P-loop containing nucleoside triphosphate hydrolases"/>
    <property type="match status" value="1"/>
</dbReference>